<organism evidence="2 3">
    <name type="scientific">Neoroseomonas lacus</name>
    <dbReference type="NCBI Taxonomy" id="287609"/>
    <lineage>
        <taxon>Bacteria</taxon>
        <taxon>Pseudomonadati</taxon>
        <taxon>Pseudomonadota</taxon>
        <taxon>Alphaproteobacteria</taxon>
        <taxon>Acetobacterales</taxon>
        <taxon>Acetobacteraceae</taxon>
        <taxon>Neoroseomonas</taxon>
    </lineage>
</organism>
<accession>A0A917K9C0</accession>
<sequence length="195" mass="21268">MIPAEKAERARADGKATQKAAAGRRKRWEYDFAQLRRHLAIGAPELTGPKGIDPQMNDLASAKTQQAWDRAVAGLVARLLRIIGRGGDSYASNQYTVVVGRLSGFLANGFVPAAAKATDSAAIQHEGWILEHEQPGTLPEAVAVLDRWERASLLPGQEFIEEPAKTRNDRLRRRAETAAKAVGIKLETRPKAPSK</sequence>
<dbReference type="Proteomes" id="UP000661507">
    <property type="component" value="Unassembled WGS sequence"/>
</dbReference>
<proteinExistence type="predicted"/>
<evidence type="ECO:0000313" key="3">
    <source>
        <dbReference type="Proteomes" id="UP000661507"/>
    </source>
</evidence>
<reference evidence="2" key="2">
    <citation type="submission" date="2020-09" db="EMBL/GenBank/DDBJ databases">
        <authorList>
            <person name="Sun Q."/>
            <person name="Zhou Y."/>
        </authorList>
    </citation>
    <scope>NUCLEOTIDE SEQUENCE</scope>
    <source>
        <strain evidence="2">CGMCC 1.3617</strain>
    </source>
</reference>
<dbReference type="AlphaFoldDB" id="A0A917K9C0"/>
<keyword evidence="3" id="KW-1185">Reference proteome</keyword>
<feature type="region of interest" description="Disordered" evidence="1">
    <location>
        <begin position="1"/>
        <end position="22"/>
    </location>
</feature>
<dbReference type="EMBL" id="BMKW01000002">
    <property type="protein sequence ID" value="GGJ05072.1"/>
    <property type="molecule type" value="Genomic_DNA"/>
</dbReference>
<evidence type="ECO:0000256" key="1">
    <source>
        <dbReference type="SAM" id="MobiDB-lite"/>
    </source>
</evidence>
<evidence type="ECO:0000313" key="2">
    <source>
        <dbReference type="EMBL" id="GGJ05072.1"/>
    </source>
</evidence>
<gene>
    <name evidence="2" type="ORF">GCM10011320_09980</name>
</gene>
<comment type="caution">
    <text evidence="2">The sequence shown here is derived from an EMBL/GenBank/DDBJ whole genome shotgun (WGS) entry which is preliminary data.</text>
</comment>
<reference evidence="2" key="1">
    <citation type="journal article" date="2014" name="Int. J. Syst. Evol. Microbiol.">
        <title>Complete genome sequence of Corynebacterium casei LMG S-19264T (=DSM 44701T), isolated from a smear-ripened cheese.</title>
        <authorList>
            <consortium name="US DOE Joint Genome Institute (JGI-PGF)"/>
            <person name="Walter F."/>
            <person name="Albersmeier A."/>
            <person name="Kalinowski J."/>
            <person name="Ruckert C."/>
        </authorList>
    </citation>
    <scope>NUCLEOTIDE SEQUENCE</scope>
    <source>
        <strain evidence="2">CGMCC 1.3617</strain>
    </source>
</reference>
<feature type="compositionally biased region" description="Basic and acidic residues" evidence="1">
    <location>
        <begin position="1"/>
        <end position="16"/>
    </location>
</feature>
<name>A0A917K9C0_9PROT</name>
<protein>
    <submittedName>
        <fullName evidence="2">Uncharacterized protein</fullName>
    </submittedName>
</protein>
<dbReference type="RefSeq" id="WP_188965811.1">
    <property type="nucleotide sequence ID" value="NZ_BMKW01000002.1"/>
</dbReference>